<protein>
    <submittedName>
        <fullName evidence="1">Uncharacterized protein</fullName>
    </submittedName>
</protein>
<reference evidence="1" key="1">
    <citation type="submission" date="2021-01" db="EMBL/GenBank/DDBJ databases">
        <authorList>
            <consortium name="Genoscope - CEA"/>
            <person name="William W."/>
        </authorList>
    </citation>
    <scope>NUCLEOTIDE SEQUENCE</scope>
</reference>
<dbReference type="Proteomes" id="UP000692954">
    <property type="component" value="Unassembled WGS sequence"/>
</dbReference>
<proteinExistence type="predicted"/>
<evidence type="ECO:0000313" key="1">
    <source>
        <dbReference type="EMBL" id="CAD8114393.1"/>
    </source>
</evidence>
<sequence>MLVDNSDSGCSRIIKSQNLILRIIDNGKAVSLEKGNKEFQVTLYEKDANEENSKLIIFKEEDVIYENQLKYNCEPPGQGSTKVLFLKEYKGIAIKWSSGLLSKFEFMIDQ</sequence>
<gene>
    <name evidence="1" type="ORF">PSON_ATCC_30995.1.T1050180</name>
</gene>
<organism evidence="1 2">
    <name type="scientific">Paramecium sonneborni</name>
    <dbReference type="NCBI Taxonomy" id="65129"/>
    <lineage>
        <taxon>Eukaryota</taxon>
        <taxon>Sar</taxon>
        <taxon>Alveolata</taxon>
        <taxon>Ciliophora</taxon>
        <taxon>Intramacronucleata</taxon>
        <taxon>Oligohymenophorea</taxon>
        <taxon>Peniculida</taxon>
        <taxon>Parameciidae</taxon>
        <taxon>Paramecium</taxon>
    </lineage>
</organism>
<dbReference type="AlphaFoldDB" id="A0A8S1QFS0"/>
<name>A0A8S1QFS0_9CILI</name>
<dbReference type="OrthoDB" id="10352706at2759"/>
<accession>A0A8S1QFS0</accession>
<dbReference type="EMBL" id="CAJJDN010000105">
    <property type="protein sequence ID" value="CAD8114393.1"/>
    <property type="molecule type" value="Genomic_DNA"/>
</dbReference>
<evidence type="ECO:0000313" key="2">
    <source>
        <dbReference type="Proteomes" id="UP000692954"/>
    </source>
</evidence>
<keyword evidence="2" id="KW-1185">Reference proteome</keyword>
<comment type="caution">
    <text evidence="1">The sequence shown here is derived from an EMBL/GenBank/DDBJ whole genome shotgun (WGS) entry which is preliminary data.</text>
</comment>